<dbReference type="Pfam" id="PF01809">
    <property type="entry name" value="YidD"/>
    <property type="match status" value="1"/>
</dbReference>
<keyword evidence="3" id="KW-1185">Reference proteome</keyword>
<keyword evidence="1" id="KW-1003">Cell membrane</keyword>
<evidence type="ECO:0000313" key="3">
    <source>
        <dbReference type="Proteomes" id="UP000009320"/>
    </source>
</evidence>
<protein>
    <recommendedName>
        <fullName evidence="1">Putative membrane protein insertion efficiency factor</fullName>
    </recommendedName>
</protein>
<comment type="subcellular location">
    <subcellularLocation>
        <location evidence="1">Cell membrane</location>
        <topology evidence="1">Peripheral membrane protein</topology>
        <orientation evidence="1">Cytoplasmic side</orientation>
    </subcellularLocation>
</comment>
<accession>I7JU17</accession>
<dbReference type="AlphaFoldDB" id="I7JU17"/>
<dbReference type="STRING" id="1423758.FC41_GL000364"/>
<evidence type="ECO:0000313" key="2">
    <source>
        <dbReference type="EMBL" id="CCI80871.1"/>
    </source>
</evidence>
<dbReference type="NCBIfam" id="TIGR00278">
    <property type="entry name" value="membrane protein insertion efficiency factor YidD"/>
    <property type="match status" value="1"/>
</dbReference>
<dbReference type="Proteomes" id="UP000009320">
    <property type="component" value="Unassembled WGS sequence"/>
</dbReference>
<name>I7JU17_9LACO</name>
<gene>
    <name evidence="2" type="ORF">BN55_02900</name>
</gene>
<dbReference type="eggNOG" id="COG0759">
    <property type="taxonomic scope" value="Bacteria"/>
</dbReference>
<sequence>MKRFLIGIVRFYQKFISPIFPPTCRYYPTCSTYMIDALKKHGILLGSIMGLARIIRCNPFIRGGVDPVPDNFTLRRNPHPERYEDEIIVNAFHKNKK</sequence>
<dbReference type="GO" id="GO:0005886">
    <property type="term" value="C:plasma membrane"/>
    <property type="evidence" value="ECO:0007669"/>
    <property type="project" value="UniProtKB-SubCell"/>
</dbReference>
<reference evidence="2 3" key="1">
    <citation type="submission" date="2012-06" db="EMBL/GenBank/DDBJ databases">
        <title>Draft Genome Sequence of Lactobacillus hominis Strain CRBIP 24.179T, isolated from human intestine.</title>
        <authorList>
            <person name="Cousin S."/>
            <person name="Ma L."/>
            <person name="Bizet C."/>
            <person name="Loux V."/>
            <person name="Bouchier C."/>
            <person name="Clermont D."/>
            <person name="Creno S."/>
        </authorList>
    </citation>
    <scope>NUCLEOTIDE SEQUENCE [LARGE SCALE GENOMIC DNA]</scope>
    <source>
        <strain evidence="3">CRBIP 24.179T</strain>
    </source>
</reference>
<comment type="caution">
    <text evidence="2">The sequence shown here is derived from an EMBL/GenBank/DDBJ whole genome shotgun (WGS) entry which is preliminary data.</text>
</comment>
<dbReference type="SMART" id="SM01234">
    <property type="entry name" value="Haemolytic"/>
    <property type="match status" value="1"/>
</dbReference>
<dbReference type="OrthoDB" id="9801753at2"/>
<dbReference type="InterPro" id="IPR002696">
    <property type="entry name" value="Membr_insert_effic_factor_YidD"/>
</dbReference>
<dbReference type="PANTHER" id="PTHR33383">
    <property type="entry name" value="MEMBRANE PROTEIN INSERTION EFFICIENCY FACTOR-RELATED"/>
    <property type="match status" value="1"/>
</dbReference>
<keyword evidence="1" id="KW-0472">Membrane</keyword>
<evidence type="ECO:0000256" key="1">
    <source>
        <dbReference type="HAMAP-Rule" id="MF_00386"/>
    </source>
</evidence>
<dbReference type="EMBL" id="CAKE01000001">
    <property type="protein sequence ID" value="CCI80871.1"/>
    <property type="molecule type" value="Genomic_DNA"/>
</dbReference>
<comment type="similarity">
    <text evidence="1">Belongs to the UPF0161 family.</text>
</comment>
<organism evidence="2 3">
    <name type="scientific">Lactobacillus hominis DSM 23910 = CRBIP 24.179</name>
    <dbReference type="NCBI Taxonomy" id="1423758"/>
    <lineage>
        <taxon>Bacteria</taxon>
        <taxon>Bacillati</taxon>
        <taxon>Bacillota</taxon>
        <taxon>Bacilli</taxon>
        <taxon>Lactobacillales</taxon>
        <taxon>Lactobacillaceae</taxon>
        <taxon>Lactobacillus</taxon>
    </lineage>
</organism>
<dbReference type="PANTHER" id="PTHR33383:SF1">
    <property type="entry name" value="MEMBRANE PROTEIN INSERTION EFFICIENCY FACTOR-RELATED"/>
    <property type="match status" value="1"/>
</dbReference>
<dbReference type="GeneID" id="82846160"/>
<dbReference type="HAMAP" id="MF_00386">
    <property type="entry name" value="UPF0161_YidD"/>
    <property type="match status" value="1"/>
</dbReference>
<dbReference type="RefSeq" id="WP_008469423.1">
    <property type="nucleotide sequence ID" value="NZ_AYZP01000001.1"/>
</dbReference>
<proteinExistence type="inferred from homology"/>
<comment type="function">
    <text evidence="1">Could be involved in insertion of integral membrane proteins into the membrane.</text>
</comment>